<reference evidence="1 2" key="1">
    <citation type="submission" date="2016-05" db="EMBL/GenBank/DDBJ databases">
        <title>Microbial solvent formation.</title>
        <authorList>
            <person name="Poehlein A."/>
            <person name="Montoya Solano J.D."/>
            <person name="Flitsch S."/>
            <person name="Krabben P."/>
            <person name="Duerre P."/>
            <person name="Daniel R."/>
        </authorList>
    </citation>
    <scope>NUCLEOTIDE SEQUENCE [LARGE SCALE GENOMIC DNA]</scope>
    <source>
        <strain evidence="1 2">L1-8</strain>
    </source>
</reference>
<dbReference type="EMBL" id="LZYZ01000012">
    <property type="protein sequence ID" value="OOM05670.1"/>
    <property type="molecule type" value="Genomic_DNA"/>
</dbReference>
<name>A0A1S8MNB5_CLOSA</name>
<organism evidence="1 2">
    <name type="scientific">Clostridium saccharobutylicum</name>
    <dbReference type="NCBI Taxonomy" id="169679"/>
    <lineage>
        <taxon>Bacteria</taxon>
        <taxon>Bacillati</taxon>
        <taxon>Bacillota</taxon>
        <taxon>Clostridia</taxon>
        <taxon>Eubacteriales</taxon>
        <taxon>Clostridiaceae</taxon>
        <taxon>Clostridium</taxon>
    </lineage>
</organism>
<protein>
    <submittedName>
        <fullName evidence="1">Uncharacterized protein</fullName>
    </submittedName>
</protein>
<dbReference type="RefSeq" id="WP_077867487.1">
    <property type="nucleotide sequence ID" value="NZ_LZYZ01000012.1"/>
</dbReference>
<comment type="caution">
    <text evidence="1">The sequence shown here is derived from an EMBL/GenBank/DDBJ whole genome shotgun (WGS) entry which is preliminary data.</text>
</comment>
<dbReference type="Proteomes" id="UP000191154">
    <property type="component" value="Unassembled WGS sequence"/>
</dbReference>
<accession>A0A1S8MNB5</accession>
<evidence type="ECO:0000313" key="1">
    <source>
        <dbReference type="EMBL" id="OOM05670.1"/>
    </source>
</evidence>
<proteinExistence type="predicted"/>
<gene>
    <name evidence="1" type="ORF">CLOSAC_45390</name>
</gene>
<evidence type="ECO:0000313" key="2">
    <source>
        <dbReference type="Proteomes" id="UP000191154"/>
    </source>
</evidence>
<dbReference type="AlphaFoldDB" id="A0A1S8MNB5"/>
<sequence length="68" mass="7952">MDNELKGTYELDEVAMAENNGIYVVPSTGEWNIKIRELVRYCKENNKESSELSKSEIERFYIGFLNEN</sequence>